<accession>A0A5E4MJ24</accession>
<proteinExistence type="predicted"/>
<organism evidence="9 10">
    <name type="scientific">Cinara cedri</name>
    <dbReference type="NCBI Taxonomy" id="506608"/>
    <lineage>
        <taxon>Eukaryota</taxon>
        <taxon>Metazoa</taxon>
        <taxon>Ecdysozoa</taxon>
        <taxon>Arthropoda</taxon>
        <taxon>Hexapoda</taxon>
        <taxon>Insecta</taxon>
        <taxon>Pterygota</taxon>
        <taxon>Neoptera</taxon>
        <taxon>Paraneoptera</taxon>
        <taxon>Hemiptera</taxon>
        <taxon>Sternorrhyncha</taxon>
        <taxon>Aphidomorpha</taxon>
        <taxon>Aphidoidea</taxon>
        <taxon>Aphididae</taxon>
        <taxon>Lachninae</taxon>
        <taxon>Cinara</taxon>
    </lineage>
</organism>
<feature type="domain" description="C2H2-type" evidence="7">
    <location>
        <begin position="271"/>
        <end position="298"/>
    </location>
</feature>
<protein>
    <submittedName>
        <fullName evidence="9">Zinc finger C2H2-type,Zinc finger, AD-type,Zinc finger, RING/FYVE/PHD-type</fullName>
    </submittedName>
</protein>
<feature type="binding site" evidence="6">
    <location>
        <position position="11"/>
    </location>
    <ligand>
        <name>Zn(2+)</name>
        <dbReference type="ChEBI" id="CHEBI:29105"/>
    </ligand>
</feature>
<dbReference type="GO" id="GO:0005634">
    <property type="term" value="C:nucleus"/>
    <property type="evidence" value="ECO:0007669"/>
    <property type="project" value="InterPro"/>
</dbReference>
<evidence type="ECO:0000256" key="3">
    <source>
        <dbReference type="ARBA" id="ARBA00022771"/>
    </source>
</evidence>
<dbReference type="Gene3D" id="3.30.160.60">
    <property type="entry name" value="Classic Zinc Finger"/>
    <property type="match status" value="8"/>
</dbReference>
<feature type="domain" description="C2H2-type" evidence="7">
    <location>
        <begin position="329"/>
        <end position="356"/>
    </location>
</feature>
<dbReference type="PROSITE" id="PS51915">
    <property type="entry name" value="ZAD"/>
    <property type="match status" value="1"/>
</dbReference>
<dbReference type="FunFam" id="3.30.160.60:FF:002343">
    <property type="entry name" value="Zinc finger protein 33A"/>
    <property type="match status" value="1"/>
</dbReference>
<feature type="domain" description="C2H2-type" evidence="7">
    <location>
        <begin position="159"/>
        <end position="182"/>
    </location>
</feature>
<dbReference type="SMART" id="SM00355">
    <property type="entry name" value="ZnF_C2H2"/>
    <property type="match status" value="10"/>
</dbReference>
<feature type="domain" description="C2H2-type" evidence="7">
    <location>
        <begin position="385"/>
        <end position="412"/>
    </location>
</feature>
<dbReference type="PANTHER" id="PTHR24379:SF121">
    <property type="entry name" value="C2H2-TYPE DOMAIN-CONTAINING PROTEIN"/>
    <property type="match status" value="1"/>
</dbReference>
<dbReference type="SUPFAM" id="SSF57667">
    <property type="entry name" value="beta-beta-alpha zinc fingers"/>
    <property type="match status" value="5"/>
</dbReference>
<dbReference type="PANTHER" id="PTHR24379">
    <property type="entry name" value="KRAB AND ZINC FINGER DOMAIN-CONTAINING"/>
    <property type="match status" value="1"/>
</dbReference>
<evidence type="ECO:0000256" key="5">
    <source>
        <dbReference type="PROSITE-ProRule" id="PRU00042"/>
    </source>
</evidence>
<dbReference type="SUPFAM" id="SSF57716">
    <property type="entry name" value="Glucocorticoid receptor-like (DNA-binding domain)"/>
    <property type="match status" value="1"/>
</dbReference>
<dbReference type="AlphaFoldDB" id="A0A5E4MJ24"/>
<dbReference type="InterPro" id="IPR036236">
    <property type="entry name" value="Znf_C2H2_sf"/>
</dbReference>
<evidence type="ECO:0000259" key="8">
    <source>
        <dbReference type="PROSITE" id="PS51915"/>
    </source>
</evidence>
<dbReference type="PROSITE" id="PS50157">
    <property type="entry name" value="ZINC_FINGER_C2H2_2"/>
    <property type="match status" value="8"/>
</dbReference>
<dbReference type="Proteomes" id="UP000325440">
    <property type="component" value="Unassembled WGS sequence"/>
</dbReference>
<feature type="binding site" evidence="6">
    <location>
        <position position="48"/>
    </location>
    <ligand>
        <name>Zn(2+)</name>
        <dbReference type="ChEBI" id="CHEBI:29105"/>
    </ligand>
</feature>
<keyword evidence="10" id="KW-1185">Reference proteome</keyword>
<dbReference type="FunFam" id="3.30.160.60:FF:000446">
    <property type="entry name" value="Zinc finger protein"/>
    <property type="match status" value="1"/>
</dbReference>
<evidence type="ECO:0000256" key="2">
    <source>
        <dbReference type="ARBA" id="ARBA00022737"/>
    </source>
</evidence>
<evidence type="ECO:0000313" key="10">
    <source>
        <dbReference type="Proteomes" id="UP000325440"/>
    </source>
</evidence>
<dbReference type="GO" id="GO:0008270">
    <property type="term" value="F:zinc ion binding"/>
    <property type="evidence" value="ECO:0007669"/>
    <property type="project" value="UniProtKB-UniRule"/>
</dbReference>
<dbReference type="Pfam" id="PF07776">
    <property type="entry name" value="zf-AD"/>
    <property type="match status" value="1"/>
</dbReference>
<dbReference type="SMART" id="SM00868">
    <property type="entry name" value="zf-AD"/>
    <property type="match status" value="1"/>
</dbReference>
<keyword evidence="3 5" id="KW-0863">Zinc-finger</keyword>
<feature type="domain" description="C2H2-type" evidence="7">
    <location>
        <begin position="413"/>
        <end position="435"/>
    </location>
</feature>
<sequence>MELTNKMCRLCLAVTEWPISVFDELSGKIAQCLQIRISRTDHLPKHVCVKCKDTVNEFHAYYSNTLVCQKQLDQLLMPMVDVQQNNMASTSFEPVVTINYDQNTEYKSEYHEPESWSESNQSEVDTKDTVKMHKHKTNEIDDQNTERNKTPRKIKIKLFKCTKCEESFNTKHALKEHKNDVHPHTTYKCNCCDKTFDTMCARQKHKKEEHPSITYSCDTCDYRTPYKSRMQYHENRHKKVYSVFCDTCQAGFFNKDELATHEIKNHGAEPYQCDRCSKLCTSKTNLYSHMKVHTTSTESVSYQCETCGKAFRRIGSYRRHIQSHLGLKYECSYCNKLLSSAHHLKLHVRIHTGEKNHVCEMCGKAFTVSKYLVEHKRIHTGERPFKCDLCSKGFTQKTSLRIHTRWHTGDRPYKCDVCDDRFVINTFLQRHIKKHHPPLSNLVEPVQNPNSLQTL</sequence>
<dbReference type="OrthoDB" id="6077919at2759"/>
<keyword evidence="2" id="KW-0677">Repeat</keyword>
<dbReference type="InterPro" id="IPR013087">
    <property type="entry name" value="Znf_C2H2_type"/>
</dbReference>
<dbReference type="InterPro" id="IPR012934">
    <property type="entry name" value="Znf_AD"/>
</dbReference>
<dbReference type="PROSITE" id="PS00028">
    <property type="entry name" value="ZINC_FINGER_C2H2_1"/>
    <property type="match status" value="7"/>
</dbReference>
<name>A0A5E4MJ24_9HEMI</name>
<gene>
    <name evidence="9" type="ORF">CINCED_3A003014</name>
</gene>
<feature type="binding site" evidence="6">
    <location>
        <position position="51"/>
    </location>
    <ligand>
        <name>Zn(2+)</name>
        <dbReference type="ChEBI" id="CHEBI:29105"/>
    </ligand>
</feature>
<dbReference type="Pfam" id="PF00096">
    <property type="entry name" value="zf-C2H2"/>
    <property type="match status" value="5"/>
</dbReference>
<evidence type="ECO:0000259" key="7">
    <source>
        <dbReference type="PROSITE" id="PS50157"/>
    </source>
</evidence>
<evidence type="ECO:0000313" key="9">
    <source>
        <dbReference type="EMBL" id="VVC31382.1"/>
    </source>
</evidence>
<feature type="domain" description="ZAD" evidence="8">
    <location>
        <begin position="6"/>
        <end position="75"/>
    </location>
</feature>
<dbReference type="Gene3D" id="3.40.1800.20">
    <property type="match status" value="1"/>
</dbReference>
<keyword evidence="4 6" id="KW-0862">Zinc</keyword>
<evidence type="ECO:0000256" key="6">
    <source>
        <dbReference type="PROSITE-ProRule" id="PRU01263"/>
    </source>
</evidence>
<dbReference type="EMBL" id="CABPRJ010000949">
    <property type="protein sequence ID" value="VVC31382.1"/>
    <property type="molecule type" value="Genomic_DNA"/>
</dbReference>
<dbReference type="GO" id="GO:0006355">
    <property type="term" value="P:regulation of DNA-templated transcription"/>
    <property type="evidence" value="ECO:0007669"/>
    <property type="project" value="UniProtKB-ARBA"/>
</dbReference>
<dbReference type="FunFam" id="3.30.160.60:FF:000624">
    <property type="entry name" value="zinc finger protein 697"/>
    <property type="match status" value="1"/>
</dbReference>
<feature type="domain" description="C2H2-type" evidence="7">
    <location>
        <begin position="302"/>
        <end position="329"/>
    </location>
</feature>
<reference evidence="9 10" key="1">
    <citation type="submission" date="2019-08" db="EMBL/GenBank/DDBJ databases">
        <authorList>
            <person name="Alioto T."/>
            <person name="Alioto T."/>
            <person name="Gomez Garrido J."/>
        </authorList>
    </citation>
    <scope>NUCLEOTIDE SEQUENCE [LARGE SCALE GENOMIC DNA]</scope>
</reference>
<feature type="domain" description="C2H2-type" evidence="7">
    <location>
        <begin position="187"/>
        <end position="210"/>
    </location>
</feature>
<evidence type="ECO:0000256" key="1">
    <source>
        <dbReference type="ARBA" id="ARBA00022723"/>
    </source>
</evidence>
<feature type="binding site" evidence="6">
    <location>
        <position position="8"/>
    </location>
    <ligand>
        <name>Zn(2+)</name>
        <dbReference type="ChEBI" id="CHEBI:29105"/>
    </ligand>
</feature>
<keyword evidence="1 6" id="KW-0479">Metal-binding</keyword>
<feature type="domain" description="C2H2-type" evidence="7">
    <location>
        <begin position="357"/>
        <end position="384"/>
    </location>
</feature>
<evidence type="ECO:0000256" key="4">
    <source>
        <dbReference type="ARBA" id="ARBA00022833"/>
    </source>
</evidence>